<reference evidence="1" key="1">
    <citation type="journal article" date="2015" name="Nature">
        <title>Complex archaea that bridge the gap between prokaryotes and eukaryotes.</title>
        <authorList>
            <person name="Spang A."/>
            <person name="Saw J.H."/>
            <person name="Jorgensen S.L."/>
            <person name="Zaremba-Niedzwiedzka K."/>
            <person name="Martijn J."/>
            <person name="Lind A.E."/>
            <person name="van Eijk R."/>
            <person name="Schleper C."/>
            <person name="Guy L."/>
            <person name="Ettema T.J."/>
        </authorList>
    </citation>
    <scope>NUCLEOTIDE SEQUENCE</scope>
</reference>
<proteinExistence type="predicted"/>
<dbReference type="EMBL" id="LAZR01017034">
    <property type="protein sequence ID" value="KKM02065.1"/>
    <property type="molecule type" value="Genomic_DNA"/>
</dbReference>
<protein>
    <submittedName>
        <fullName evidence="1">Uncharacterized protein</fullName>
    </submittedName>
</protein>
<comment type="caution">
    <text evidence="1">The sequence shown here is derived from an EMBL/GenBank/DDBJ whole genome shotgun (WGS) entry which is preliminary data.</text>
</comment>
<name>A0A0F9GTB3_9ZZZZ</name>
<accession>A0A0F9GTB3</accession>
<gene>
    <name evidence="1" type="ORF">LCGC14_1788170</name>
</gene>
<sequence>MRILYSPTLGCFVLERTDGPGITQYLFEEKLLRSDGIVGDKTESLVRVLKQEPNTFISLEGISLTMEVRQ</sequence>
<evidence type="ECO:0000313" key="1">
    <source>
        <dbReference type="EMBL" id="KKM02065.1"/>
    </source>
</evidence>
<organism evidence="1">
    <name type="scientific">marine sediment metagenome</name>
    <dbReference type="NCBI Taxonomy" id="412755"/>
    <lineage>
        <taxon>unclassified sequences</taxon>
        <taxon>metagenomes</taxon>
        <taxon>ecological metagenomes</taxon>
    </lineage>
</organism>
<dbReference type="AlphaFoldDB" id="A0A0F9GTB3"/>